<evidence type="ECO:0000256" key="2">
    <source>
        <dbReference type="SAM" id="MobiDB-lite"/>
    </source>
</evidence>
<keyword evidence="3" id="KW-1133">Transmembrane helix</keyword>
<name>A0A6J5LUR6_9CAUD</name>
<sequence>MILSYWTLAVALSLSLIAAWYSIAGLAAIFAAAVVPIIIMGGIMEIAKITVTVWLHEYWQYCKRSMKIQLTASVVLLMFITSMGIFGFLSKAHTDQGLVSGDIGAKIAIYDEKIKIARDNIDANRRALTQLDAAVDQTMSRTNDERGAERAVQIRRSQQTERTRLLREIEIEQKKIQALNEEAAPIRAEVRKVEAEVGPIKYIAALIYGDNPDANLLERAVRWMIVILVLVFDPLAIMMVLAATESIKWERQMRSGLGRPETDPDTDDQPIKDWFDHARERARFWDKQPKHQSEVESENKTEPIRFAGFPWPMSSVVEKSKDIDQEPKYEADNGPLTDEQIEQIKEAVKDELPTGNVVIQESLFEAPEIKSSNAVNLDATDERPGDYLDGKEEKEAMRRWKESNPEDTIKHQRDLFEHGKIDHLPWMGLIPDNEPQAGQMLGFGTVFPPGAKKGDTFLRVDQMPSVLYKYNGKTWIVVDKSLSDQYAYDTAYIDHLIEKIESGEYDPELLSAAEQDQIEHRLKNK</sequence>
<feature type="region of interest" description="Disordered" evidence="2">
    <location>
        <begin position="378"/>
        <end position="407"/>
    </location>
</feature>
<feature type="coiled-coil region" evidence="1">
    <location>
        <begin position="162"/>
        <end position="196"/>
    </location>
</feature>
<evidence type="ECO:0000256" key="3">
    <source>
        <dbReference type="SAM" id="Phobius"/>
    </source>
</evidence>
<proteinExistence type="predicted"/>
<accession>A0A6J5LUR6</accession>
<evidence type="ECO:0000313" key="4">
    <source>
        <dbReference type="EMBL" id="CAB4138178.1"/>
    </source>
</evidence>
<dbReference type="EMBL" id="LR796341">
    <property type="protein sequence ID" value="CAB4138178.1"/>
    <property type="molecule type" value="Genomic_DNA"/>
</dbReference>
<reference evidence="4" key="1">
    <citation type="submission" date="2020-04" db="EMBL/GenBank/DDBJ databases">
        <authorList>
            <person name="Chiriac C."/>
            <person name="Salcher M."/>
            <person name="Ghai R."/>
            <person name="Kavagutti S V."/>
        </authorList>
    </citation>
    <scope>NUCLEOTIDE SEQUENCE</scope>
</reference>
<feature type="transmembrane region" description="Helical" evidence="3">
    <location>
        <begin position="68"/>
        <end position="89"/>
    </location>
</feature>
<feature type="compositionally biased region" description="Basic and acidic residues" evidence="2">
    <location>
        <begin position="380"/>
        <end position="407"/>
    </location>
</feature>
<evidence type="ECO:0008006" key="5">
    <source>
        <dbReference type="Google" id="ProtNLM"/>
    </source>
</evidence>
<protein>
    <recommendedName>
        <fullName evidence="5">DUF4407 domain-containing protein</fullName>
    </recommendedName>
</protein>
<feature type="transmembrane region" description="Helical" evidence="3">
    <location>
        <begin position="220"/>
        <end position="244"/>
    </location>
</feature>
<feature type="transmembrane region" description="Helical" evidence="3">
    <location>
        <begin position="28"/>
        <end position="47"/>
    </location>
</feature>
<keyword evidence="3" id="KW-0812">Transmembrane</keyword>
<gene>
    <name evidence="4" type="ORF">UFOVP328_371</name>
</gene>
<keyword evidence="3" id="KW-0472">Membrane</keyword>
<organism evidence="4">
    <name type="scientific">uncultured Caudovirales phage</name>
    <dbReference type="NCBI Taxonomy" id="2100421"/>
    <lineage>
        <taxon>Viruses</taxon>
        <taxon>Duplodnaviria</taxon>
        <taxon>Heunggongvirae</taxon>
        <taxon>Uroviricota</taxon>
        <taxon>Caudoviricetes</taxon>
        <taxon>Peduoviridae</taxon>
        <taxon>Maltschvirus</taxon>
        <taxon>Maltschvirus maltsch</taxon>
    </lineage>
</organism>
<evidence type="ECO:0000256" key="1">
    <source>
        <dbReference type="SAM" id="Coils"/>
    </source>
</evidence>
<keyword evidence="1" id="KW-0175">Coiled coil</keyword>